<dbReference type="SUPFAM" id="SSF51430">
    <property type="entry name" value="NAD(P)-linked oxidoreductase"/>
    <property type="match status" value="1"/>
</dbReference>
<dbReference type="EC" id="1.1.1.346" evidence="1"/>
<protein>
    <submittedName>
        <fullName evidence="1">2,5-diketo-D-gluconic acid reductase B</fullName>
        <ecNumber evidence="1">1.1.1.346</ecNumber>
    </submittedName>
</protein>
<dbReference type="KEGG" id="ans:ArsFIN_19090"/>
<organism evidence="1 2">
    <name type="scientific">Arsenophonus nasoniae</name>
    <name type="common">son-killer infecting Nasonia vitripennis</name>
    <dbReference type="NCBI Taxonomy" id="638"/>
    <lineage>
        <taxon>Bacteria</taxon>
        <taxon>Pseudomonadati</taxon>
        <taxon>Pseudomonadota</taxon>
        <taxon>Gammaproteobacteria</taxon>
        <taxon>Enterobacterales</taxon>
        <taxon>Morganellaceae</taxon>
        <taxon>Arsenophonus</taxon>
    </lineage>
</organism>
<sequence length="63" mass="6836">MALGYSVLPSSTKRENLASNLKAVELKLDSEDMAAIATLDRNKSSTLQNLLSLILFLQLVTNA</sequence>
<dbReference type="EMBL" id="CP038613">
    <property type="protein sequence ID" value="QBY43342.1"/>
    <property type="molecule type" value="Genomic_DNA"/>
</dbReference>
<reference evidence="1 2" key="1">
    <citation type="submission" date="2019-03" db="EMBL/GenBank/DDBJ databases">
        <title>Long-read sequencing reveals hyperdense prophage content in a complex bacterial symbiont genome.</title>
        <authorList>
            <person name="Frost C.L."/>
            <person name="Siozios S."/>
            <person name="Nadal-Jimenez P."/>
            <person name="Brockhurst M.A."/>
            <person name="King K.C."/>
            <person name="Darby A.C."/>
            <person name="Hurst G.D.D."/>
        </authorList>
    </citation>
    <scope>NUCLEOTIDE SEQUENCE [LARGE SCALE GENOMIC DNA]</scope>
    <source>
        <strain evidence="1 2">FIN</strain>
    </source>
</reference>
<proteinExistence type="predicted"/>
<dbReference type="InterPro" id="IPR036812">
    <property type="entry name" value="NAD(P)_OxRdtase_dom_sf"/>
</dbReference>
<gene>
    <name evidence="1" type="primary">dkgB_2</name>
    <name evidence="1" type="ORF">ArsFIN_19090</name>
</gene>
<dbReference type="Proteomes" id="UP000295134">
    <property type="component" value="Chromosome"/>
</dbReference>
<evidence type="ECO:0000313" key="1">
    <source>
        <dbReference type="EMBL" id="QBY43342.1"/>
    </source>
</evidence>
<dbReference type="AlphaFoldDB" id="A0A4P7L3C4"/>
<dbReference type="Gene3D" id="3.20.20.100">
    <property type="entry name" value="NADP-dependent oxidoreductase domain"/>
    <property type="match status" value="1"/>
</dbReference>
<accession>A0A4P7L3C4</accession>
<name>A0A4P7L3C4_9GAMM</name>
<evidence type="ECO:0000313" key="2">
    <source>
        <dbReference type="Proteomes" id="UP000295134"/>
    </source>
</evidence>
<dbReference type="GO" id="GO:0016491">
    <property type="term" value="F:oxidoreductase activity"/>
    <property type="evidence" value="ECO:0007669"/>
    <property type="project" value="UniProtKB-KW"/>
</dbReference>
<keyword evidence="1" id="KW-0560">Oxidoreductase</keyword>